<organism evidence="3">
    <name type="scientific">Rodentolepis nana</name>
    <name type="common">Dwarf tapeworm</name>
    <name type="synonym">Hymenolepis nana</name>
    <dbReference type="NCBI Taxonomy" id="102285"/>
    <lineage>
        <taxon>Eukaryota</taxon>
        <taxon>Metazoa</taxon>
        <taxon>Spiralia</taxon>
        <taxon>Lophotrochozoa</taxon>
        <taxon>Platyhelminthes</taxon>
        <taxon>Cestoda</taxon>
        <taxon>Eucestoda</taxon>
        <taxon>Cyclophyllidea</taxon>
        <taxon>Hymenolepididae</taxon>
        <taxon>Rodentolepis</taxon>
    </lineage>
</organism>
<dbReference type="InterPro" id="IPR011011">
    <property type="entry name" value="Znf_FYVE_PHD"/>
</dbReference>
<evidence type="ECO:0000313" key="1">
    <source>
        <dbReference type="EMBL" id="VDO10425.1"/>
    </source>
</evidence>
<keyword evidence="2" id="KW-1185">Reference proteome</keyword>
<accession>A0A0R3TUJ3</accession>
<dbReference type="WBParaSite" id="HNAJ_0001143601-mRNA-1">
    <property type="protein sequence ID" value="HNAJ_0001143601-mRNA-1"/>
    <property type="gene ID" value="HNAJ_0001143601"/>
</dbReference>
<proteinExistence type="predicted"/>
<evidence type="ECO:0000313" key="2">
    <source>
        <dbReference type="Proteomes" id="UP000278807"/>
    </source>
</evidence>
<gene>
    <name evidence="1" type="ORF">HNAJ_LOCUS11426</name>
</gene>
<name>A0A0R3TUJ3_RODNA</name>
<dbReference type="Proteomes" id="UP000278807">
    <property type="component" value="Unassembled WGS sequence"/>
</dbReference>
<dbReference type="STRING" id="102285.A0A0R3TUJ3"/>
<evidence type="ECO:0000313" key="3">
    <source>
        <dbReference type="WBParaSite" id="HNAJ_0001143601-mRNA-1"/>
    </source>
</evidence>
<dbReference type="AlphaFoldDB" id="A0A0R3TUJ3"/>
<reference evidence="3" key="1">
    <citation type="submission" date="2017-02" db="UniProtKB">
        <authorList>
            <consortium name="WormBaseParasite"/>
        </authorList>
    </citation>
    <scope>IDENTIFICATION</scope>
</reference>
<dbReference type="EMBL" id="UZAE01013573">
    <property type="protein sequence ID" value="VDO10425.1"/>
    <property type="molecule type" value="Genomic_DNA"/>
</dbReference>
<protein>
    <submittedName>
        <fullName evidence="3">RING-type domain-containing protein</fullName>
    </submittedName>
</protein>
<reference evidence="1 2" key="2">
    <citation type="submission" date="2018-11" db="EMBL/GenBank/DDBJ databases">
        <authorList>
            <consortium name="Pathogen Informatics"/>
        </authorList>
    </citation>
    <scope>NUCLEOTIDE SEQUENCE [LARGE SCALE GENOMIC DNA]</scope>
</reference>
<sequence length="213" mass="24439">MSTGGSVLYPRILPYEYIFVDKTARMTIDIWKDLFLQYEWRIPHTAQRIQEALKNLRTQTLALDIHANRLRMRIREVGKLFGKYDDELNRLIRNAEKHTYPSVKKDTLKWLANVKVNKCNPNGRGSLTKSSIKQDMLRVYTQPAVRLIPGTLDTCHSCDVLLATRTPCILCSRCGRLVCSICYVFVNSGPDSKPDLPLCRPCDLIFSFSPKAM</sequence>
<dbReference type="SUPFAM" id="SSF57903">
    <property type="entry name" value="FYVE/PHD zinc finger"/>
    <property type="match status" value="1"/>
</dbReference>